<dbReference type="EMBL" id="KI925466">
    <property type="protein sequence ID" value="ETW75276.1"/>
    <property type="molecule type" value="Genomic_DNA"/>
</dbReference>
<dbReference type="InterPro" id="IPR036291">
    <property type="entry name" value="NAD(P)-bd_dom_sf"/>
</dbReference>
<dbReference type="HOGENOM" id="CLU_010194_2_9_1"/>
<evidence type="ECO:0000256" key="1">
    <source>
        <dbReference type="ARBA" id="ARBA00006484"/>
    </source>
</evidence>
<evidence type="ECO:0000313" key="6">
    <source>
        <dbReference type="Proteomes" id="UP000030671"/>
    </source>
</evidence>
<dbReference type="KEGG" id="hir:HETIRDRAFT_331537"/>
<sequence length="279" mass="30512">GASSGLGLALTKRVLARGDRVIAAVRTPSKLSNVFSDDESSRVNVLEMDVTEPYSQIKGKIDSAVKKWGPVDVLVNNAGLGIMALTEEGGCETMMQQMQTNFFGVLNVTNAVLPYLRERMRGTIVIIGSRSAWRNEFAVRLYSASKAAVHSYGETLAAELQPFNIRVLIVAPGSFRTPGIYPPTIVGDPLPGYERLRADTEKRLTTLVTRPNQGDPMRGMDVVVDVVKGEGREEPSEWPLWLFLGEDAMSDVRAKIGRITKALDAWESVGSNLGFLEKN</sequence>
<dbReference type="PRINTS" id="PR00081">
    <property type="entry name" value="GDHRDH"/>
</dbReference>
<reference evidence="5 6" key="1">
    <citation type="journal article" date="2012" name="New Phytol.">
        <title>Insight into trade-off between wood decay and parasitism from the genome of a fungal forest pathogen.</title>
        <authorList>
            <person name="Olson A."/>
            <person name="Aerts A."/>
            <person name="Asiegbu F."/>
            <person name="Belbahri L."/>
            <person name="Bouzid O."/>
            <person name="Broberg A."/>
            <person name="Canback B."/>
            <person name="Coutinho P.M."/>
            <person name="Cullen D."/>
            <person name="Dalman K."/>
            <person name="Deflorio G."/>
            <person name="van Diepen L.T."/>
            <person name="Dunand C."/>
            <person name="Duplessis S."/>
            <person name="Durling M."/>
            <person name="Gonthier P."/>
            <person name="Grimwood J."/>
            <person name="Fossdal C.G."/>
            <person name="Hansson D."/>
            <person name="Henrissat B."/>
            <person name="Hietala A."/>
            <person name="Himmelstrand K."/>
            <person name="Hoffmeister D."/>
            <person name="Hogberg N."/>
            <person name="James T.Y."/>
            <person name="Karlsson M."/>
            <person name="Kohler A."/>
            <person name="Kues U."/>
            <person name="Lee Y.H."/>
            <person name="Lin Y.C."/>
            <person name="Lind M."/>
            <person name="Lindquist E."/>
            <person name="Lombard V."/>
            <person name="Lucas S."/>
            <person name="Lunden K."/>
            <person name="Morin E."/>
            <person name="Murat C."/>
            <person name="Park J."/>
            <person name="Raffaello T."/>
            <person name="Rouze P."/>
            <person name="Salamov A."/>
            <person name="Schmutz J."/>
            <person name="Solheim H."/>
            <person name="Stahlberg J."/>
            <person name="Velez H."/>
            <person name="de Vries R.P."/>
            <person name="Wiebenga A."/>
            <person name="Woodward S."/>
            <person name="Yakovlev I."/>
            <person name="Garbelotto M."/>
            <person name="Martin F."/>
            <person name="Grigoriev I.V."/>
            <person name="Stenlid J."/>
        </authorList>
    </citation>
    <scope>NUCLEOTIDE SEQUENCE [LARGE SCALE GENOMIC DNA]</scope>
    <source>
        <strain evidence="5 6">TC 32-1</strain>
    </source>
</reference>
<organism evidence="5 6">
    <name type="scientific">Heterobasidion irregulare (strain TC 32-1)</name>
    <dbReference type="NCBI Taxonomy" id="747525"/>
    <lineage>
        <taxon>Eukaryota</taxon>
        <taxon>Fungi</taxon>
        <taxon>Dikarya</taxon>
        <taxon>Basidiomycota</taxon>
        <taxon>Agaricomycotina</taxon>
        <taxon>Agaricomycetes</taxon>
        <taxon>Russulales</taxon>
        <taxon>Bondarzewiaceae</taxon>
        <taxon>Heterobasidion</taxon>
        <taxon>Heterobasidion annosum species complex</taxon>
    </lineage>
</organism>
<dbReference type="AlphaFoldDB" id="W4JQY5"/>
<dbReference type="eggNOG" id="KOG1205">
    <property type="taxonomic scope" value="Eukaryota"/>
</dbReference>
<accession>W4JQY5</accession>
<dbReference type="OrthoDB" id="1274115at2759"/>
<dbReference type="InterPro" id="IPR020904">
    <property type="entry name" value="Sc_DH/Rdtase_CS"/>
</dbReference>
<dbReference type="Pfam" id="PF00106">
    <property type="entry name" value="adh_short"/>
    <property type="match status" value="1"/>
</dbReference>
<evidence type="ECO:0008006" key="7">
    <source>
        <dbReference type="Google" id="ProtNLM"/>
    </source>
</evidence>
<dbReference type="PROSITE" id="PS00061">
    <property type="entry name" value="ADH_SHORT"/>
    <property type="match status" value="1"/>
</dbReference>
<dbReference type="STRING" id="747525.W4JQY5"/>
<dbReference type="Proteomes" id="UP000030671">
    <property type="component" value="Unassembled WGS sequence"/>
</dbReference>
<gene>
    <name evidence="5" type="ORF">HETIRDRAFT_331537</name>
</gene>
<keyword evidence="2" id="KW-0521">NADP</keyword>
<dbReference type="SUPFAM" id="SSF51735">
    <property type="entry name" value="NAD(P)-binding Rossmann-fold domains"/>
    <property type="match status" value="1"/>
</dbReference>
<dbReference type="PANTHER" id="PTHR43976">
    <property type="entry name" value="SHORT CHAIN DEHYDROGENASE"/>
    <property type="match status" value="1"/>
</dbReference>
<feature type="non-terminal residue" evidence="5">
    <location>
        <position position="1"/>
    </location>
</feature>
<dbReference type="InterPro" id="IPR002347">
    <property type="entry name" value="SDR_fam"/>
</dbReference>
<protein>
    <recommendedName>
        <fullName evidence="7">NAD(P)-binding protein</fullName>
    </recommendedName>
</protein>
<evidence type="ECO:0000256" key="3">
    <source>
        <dbReference type="ARBA" id="ARBA00023002"/>
    </source>
</evidence>
<evidence type="ECO:0000256" key="2">
    <source>
        <dbReference type="ARBA" id="ARBA00022857"/>
    </source>
</evidence>
<proteinExistence type="inferred from homology"/>
<comment type="similarity">
    <text evidence="1 4">Belongs to the short-chain dehydrogenases/reductases (SDR) family.</text>
</comment>
<dbReference type="PANTHER" id="PTHR43976:SF16">
    <property type="entry name" value="SHORT-CHAIN DEHYDROGENASE_REDUCTASE FAMILY PROTEIN"/>
    <property type="match status" value="1"/>
</dbReference>
<dbReference type="InterPro" id="IPR051911">
    <property type="entry name" value="SDR_oxidoreductase"/>
</dbReference>
<dbReference type="InParanoid" id="W4JQY5"/>
<keyword evidence="6" id="KW-1185">Reference proteome</keyword>
<dbReference type="Gene3D" id="3.40.50.720">
    <property type="entry name" value="NAD(P)-binding Rossmann-like Domain"/>
    <property type="match status" value="1"/>
</dbReference>
<keyword evidence="3" id="KW-0560">Oxidoreductase</keyword>
<evidence type="ECO:0000313" key="5">
    <source>
        <dbReference type="EMBL" id="ETW75276.1"/>
    </source>
</evidence>
<name>W4JQY5_HETIT</name>
<dbReference type="RefSeq" id="XP_009552709.1">
    <property type="nucleotide sequence ID" value="XM_009554414.1"/>
</dbReference>
<evidence type="ECO:0000256" key="4">
    <source>
        <dbReference type="RuleBase" id="RU000363"/>
    </source>
</evidence>
<dbReference type="GO" id="GO:0016491">
    <property type="term" value="F:oxidoreductase activity"/>
    <property type="evidence" value="ECO:0007669"/>
    <property type="project" value="UniProtKB-KW"/>
</dbReference>
<dbReference type="GeneID" id="20671666"/>
<dbReference type="PRINTS" id="PR00080">
    <property type="entry name" value="SDRFAMILY"/>
</dbReference>